<organism evidence="1 2">
    <name type="scientific">Pseudoglutamicibacter albus</name>
    <dbReference type="NCBI Taxonomy" id="98671"/>
    <lineage>
        <taxon>Bacteria</taxon>
        <taxon>Bacillati</taxon>
        <taxon>Actinomycetota</taxon>
        <taxon>Actinomycetes</taxon>
        <taxon>Micrococcales</taxon>
        <taxon>Micrococcaceae</taxon>
        <taxon>Pseudoglutamicibacter</taxon>
    </lineage>
</organism>
<sequence length="283" mass="30302">MDQYETAHGARLCAHYLQRAVSAWLAEPAPHQWMGLLSEFYGAYVAVPVNEFGQPVTYVHEGQLAVPAHTRREAVPAWCARIGLQEIPGVNIMLGDELLEYLAARHPDHCVVLDPQEAGIAIYPVDEYVAGYSRFGRLKAALRRGEEGYQHPAGEVIQELLKPGAEIVYMLSPGSGLRPGEQPYPQLVNKPADGVGVGNGAAAGDAAVAGYAGAPPGGVVACPLFTSALEVFRFQPQAGAAQTSVEWFRRYLPAGLAICIDPAADGKVIELSAQELNTAGFWL</sequence>
<evidence type="ECO:0000313" key="2">
    <source>
        <dbReference type="Proteomes" id="UP001180715"/>
    </source>
</evidence>
<proteinExistence type="predicted"/>
<accession>A0ABU1YY45</accession>
<evidence type="ECO:0008006" key="3">
    <source>
        <dbReference type="Google" id="ProtNLM"/>
    </source>
</evidence>
<keyword evidence="2" id="KW-1185">Reference proteome</keyword>
<dbReference type="Proteomes" id="UP001180715">
    <property type="component" value="Unassembled WGS sequence"/>
</dbReference>
<name>A0ABU1YY45_9MICC</name>
<reference evidence="1" key="1">
    <citation type="submission" date="2023-07" db="EMBL/GenBank/DDBJ databases">
        <title>Sequencing the genomes of 1000 actinobacteria strains.</title>
        <authorList>
            <person name="Klenk H.-P."/>
        </authorList>
    </citation>
    <scope>NUCLEOTIDE SEQUENCE</scope>
    <source>
        <strain evidence="1">DSM 13068</strain>
    </source>
</reference>
<gene>
    <name evidence="1" type="ORF">J2S67_000555</name>
</gene>
<evidence type="ECO:0000313" key="1">
    <source>
        <dbReference type="EMBL" id="MDR7293287.1"/>
    </source>
</evidence>
<comment type="caution">
    <text evidence="1">The sequence shown here is derived from an EMBL/GenBank/DDBJ whole genome shotgun (WGS) entry which is preliminary data.</text>
</comment>
<protein>
    <recommendedName>
        <fullName evidence="3">SseB protein N-terminal domain-containing protein</fullName>
    </recommendedName>
</protein>
<dbReference type="EMBL" id="JAVDXX010000001">
    <property type="protein sequence ID" value="MDR7293287.1"/>
    <property type="molecule type" value="Genomic_DNA"/>
</dbReference>
<dbReference type="RefSeq" id="WP_310246090.1">
    <property type="nucleotide sequence ID" value="NZ_JAVDXX010000001.1"/>
</dbReference>